<accession>A0ABD3A949</accession>
<evidence type="ECO:0000256" key="1">
    <source>
        <dbReference type="SAM" id="MobiDB-lite"/>
    </source>
</evidence>
<proteinExistence type="predicted"/>
<dbReference type="Proteomes" id="UP001630127">
    <property type="component" value="Unassembled WGS sequence"/>
</dbReference>
<comment type="caution">
    <text evidence="2">The sequence shown here is derived from an EMBL/GenBank/DDBJ whole genome shotgun (WGS) entry which is preliminary data.</text>
</comment>
<sequence length="74" mass="8454">MGSGVELNLILGHKWKSCLKRDMSGKINIEPESGAWLRNCFARSPTKNIVSRNRSKHSEDRPQIGEEGKEFLRE</sequence>
<name>A0ABD3A949_9GENT</name>
<dbReference type="AlphaFoldDB" id="A0ABD3A949"/>
<reference evidence="2 3" key="1">
    <citation type="submission" date="2024-11" db="EMBL/GenBank/DDBJ databases">
        <title>A near-complete genome assembly of Cinchona calisaya.</title>
        <authorList>
            <person name="Lian D.C."/>
            <person name="Zhao X.W."/>
            <person name="Wei L."/>
        </authorList>
    </citation>
    <scope>NUCLEOTIDE SEQUENCE [LARGE SCALE GENOMIC DNA]</scope>
    <source>
        <tissue evidence="2">Nenye</tissue>
    </source>
</reference>
<evidence type="ECO:0000313" key="2">
    <source>
        <dbReference type="EMBL" id="KAL3528234.1"/>
    </source>
</evidence>
<dbReference type="EMBL" id="JBJUIK010000005">
    <property type="protein sequence ID" value="KAL3528234.1"/>
    <property type="molecule type" value="Genomic_DNA"/>
</dbReference>
<evidence type="ECO:0008006" key="4">
    <source>
        <dbReference type="Google" id="ProtNLM"/>
    </source>
</evidence>
<keyword evidence="3" id="KW-1185">Reference proteome</keyword>
<feature type="region of interest" description="Disordered" evidence="1">
    <location>
        <begin position="50"/>
        <end position="74"/>
    </location>
</feature>
<protein>
    <recommendedName>
        <fullName evidence="4">Ycf15</fullName>
    </recommendedName>
</protein>
<evidence type="ECO:0000313" key="3">
    <source>
        <dbReference type="Proteomes" id="UP001630127"/>
    </source>
</evidence>
<gene>
    <name evidence="2" type="ORF">ACH5RR_012890</name>
</gene>
<feature type="compositionally biased region" description="Basic and acidic residues" evidence="1">
    <location>
        <begin position="56"/>
        <end position="74"/>
    </location>
</feature>
<organism evidence="2 3">
    <name type="scientific">Cinchona calisaya</name>
    <dbReference type="NCBI Taxonomy" id="153742"/>
    <lineage>
        <taxon>Eukaryota</taxon>
        <taxon>Viridiplantae</taxon>
        <taxon>Streptophyta</taxon>
        <taxon>Embryophyta</taxon>
        <taxon>Tracheophyta</taxon>
        <taxon>Spermatophyta</taxon>
        <taxon>Magnoliopsida</taxon>
        <taxon>eudicotyledons</taxon>
        <taxon>Gunneridae</taxon>
        <taxon>Pentapetalae</taxon>
        <taxon>asterids</taxon>
        <taxon>lamiids</taxon>
        <taxon>Gentianales</taxon>
        <taxon>Rubiaceae</taxon>
        <taxon>Cinchonoideae</taxon>
        <taxon>Cinchoneae</taxon>
        <taxon>Cinchona</taxon>
    </lineage>
</organism>